<organism evidence="1 2">
    <name type="scientific">Puccinia striiformis</name>
    <dbReference type="NCBI Taxonomy" id="27350"/>
    <lineage>
        <taxon>Eukaryota</taxon>
        <taxon>Fungi</taxon>
        <taxon>Dikarya</taxon>
        <taxon>Basidiomycota</taxon>
        <taxon>Pucciniomycotina</taxon>
        <taxon>Pucciniomycetes</taxon>
        <taxon>Pucciniales</taxon>
        <taxon>Pucciniaceae</taxon>
        <taxon>Puccinia</taxon>
    </lineage>
</organism>
<evidence type="ECO:0000313" key="2">
    <source>
        <dbReference type="Proteomes" id="UP000239156"/>
    </source>
</evidence>
<dbReference type="VEuPathDB" id="FungiDB:PSTT_16161"/>
<accession>A0A2S4UEH8</accession>
<dbReference type="Proteomes" id="UP000239156">
    <property type="component" value="Unassembled WGS sequence"/>
</dbReference>
<keyword evidence="2" id="KW-1185">Reference proteome</keyword>
<comment type="caution">
    <text evidence="1">The sequence shown here is derived from an EMBL/GenBank/DDBJ whole genome shotgun (WGS) entry which is preliminary data.</text>
</comment>
<proteinExistence type="predicted"/>
<protein>
    <submittedName>
        <fullName evidence="1">Uncharacterized protein</fullName>
    </submittedName>
</protein>
<name>A0A2S4UEH8_9BASI</name>
<dbReference type="AlphaFoldDB" id="A0A2S4UEH8"/>
<dbReference type="VEuPathDB" id="FungiDB:PSHT_15479"/>
<sequence>MLHPIKAIIIHQPLPHCRGMLHPIKAIIHQPLLFHPPHNKSLKDCKKRRDICCIEIFPPMKPTPTIHQYHTFWSLLYPILQVKMYIPKLEQVVINSKRIRIKVILEEYLAIGFP</sequence>
<reference evidence="1" key="1">
    <citation type="submission" date="2017-12" db="EMBL/GenBank/DDBJ databases">
        <title>Gene loss provides genomic basis for host adaptation in cereal stripe rust fungi.</title>
        <authorList>
            <person name="Xia C."/>
        </authorList>
    </citation>
    <scope>NUCLEOTIDE SEQUENCE [LARGE SCALE GENOMIC DNA]</scope>
    <source>
        <strain evidence="1">93-210</strain>
    </source>
</reference>
<gene>
    <name evidence="1" type="ORF">PSTT_16161</name>
</gene>
<dbReference type="EMBL" id="PKSL01000336">
    <property type="protein sequence ID" value="POV95601.1"/>
    <property type="molecule type" value="Genomic_DNA"/>
</dbReference>
<evidence type="ECO:0000313" key="1">
    <source>
        <dbReference type="EMBL" id="POV95601.1"/>
    </source>
</evidence>